<feature type="transmembrane region" description="Helical" evidence="1">
    <location>
        <begin position="424"/>
        <end position="448"/>
    </location>
</feature>
<feature type="transmembrane region" description="Helical" evidence="1">
    <location>
        <begin position="131"/>
        <end position="157"/>
    </location>
</feature>
<dbReference type="Proteomes" id="UP001595701">
    <property type="component" value="Unassembled WGS sequence"/>
</dbReference>
<dbReference type="InterPro" id="IPR045931">
    <property type="entry name" value="DUF6350"/>
</dbReference>
<accession>A0ABV7SN27</accession>
<dbReference type="EMBL" id="JBHRWR010000048">
    <property type="protein sequence ID" value="MFC3578357.1"/>
    <property type="molecule type" value="Genomic_DNA"/>
</dbReference>
<feature type="transmembrane region" description="Helical" evidence="1">
    <location>
        <begin position="235"/>
        <end position="257"/>
    </location>
</feature>
<feature type="transmembrane region" description="Helical" evidence="1">
    <location>
        <begin position="67"/>
        <end position="84"/>
    </location>
</feature>
<gene>
    <name evidence="2" type="ORF">ACFOZ0_34880</name>
</gene>
<feature type="transmembrane region" description="Helical" evidence="1">
    <location>
        <begin position="277"/>
        <end position="299"/>
    </location>
</feature>
<feature type="transmembrane region" description="Helical" evidence="1">
    <location>
        <begin position="342"/>
        <end position="364"/>
    </location>
</feature>
<evidence type="ECO:0000256" key="1">
    <source>
        <dbReference type="SAM" id="Phobius"/>
    </source>
</evidence>
<organism evidence="2 3">
    <name type="scientific">Streptomyces yaanensis</name>
    <dbReference type="NCBI Taxonomy" id="1142239"/>
    <lineage>
        <taxon>Bacteria</taxon>
        <taxon>Bacillati</taxon>
        <taxon>Actinomycetota</taxon>
        <taxon>Actinomycetes</taxon>
        <taxon>Kitasatosporales</taxon>
        <taxon>Streptomycetaceae</taxon>
        <taxon>Streptomyces</taxon>
    </lineage>
</organism>
<feature type="transmembrane region" description="Helical" evidence="1">
    <location>
        <begin position="169"/>
        <end position="190"/>
    </location>
</feature>
<keyword evidence="1" id="KW-0812">Transmembrane</keyword>
<reference evidence="3" key="1">
    <citation type="journal article" date="2019" name="Int. J. Syst. Evol. Microbiol.">
        <title>The Global Catalogue of Microorganisms (GCM) 10K type strain sequencing project: providing services to taxonomists for standard genome sequencing and annotation.</title>
        <authorList>
            <consortium name="The Broad Institute Genomics Platform"/>
            <consortium name="The Broad Institute Genome Sequencing Center for Infectious Disease"/>
            <person name="Wu L."/>
            <person name="Ma J."/>
        </authorList>
    </citation>
    <scope>NUCLEOTIDE SEQUENCE [LARGE SCALE GENOMIC DNA]</scope>
    <source>
        <strain evidence="3">CGMCC 4.7035</strain>
    </source>
</reference>
<feature type="transmembrane region" description="Helical" evidence="1">
    <location>
        <begin position="385"/>
        <end position="404"/>
    </location>
</feature>
<proteinExistence type="predicted"/>
<evidence type="ECO:0000313" key="2">
    <source>
        <dbReference type="EMBL" id="MFC3578357.1"/>
    </source>
</evidence>
<keyword evidence="1" id="KW-0472">Membrane</keyword>
<feature type="transmembrane region" description="Helical" evidence="1">
    <location>
        <begin position="28"/>
        <end position="55"/>
    </location>
</feature>
<protein>
    <submittedName>
        <fullName evidence="2">DUF6350 family protein</fullName>
    </submittedName>
</protein>
<dbReference type="Pfam" id="PF19877">
    <property type="entry name" value="DUF6350"/>
    <property type="match status" value="1"/>
</dbReference>
<comment type="caution">
    <text evidence="2">The sequence shown here is derived from an EMBL/GenBank/DDBJ whole genome shotgun (WGS) entry which is preliminary data.</text>
</comment>
<name>A0ABV7SN27_9ACTN</name>
<feature type="transmembrane region" description="Helical" evidence="1">
    <location>
        <begin position="91"/>
        <end position="111"/>
    </location>
</feature>
<sequence length="536" mass="54399">MAVVTRWTHRRTPLSPLRTRLRDRAPGLGAGLLGGAVAAVLGLGLFALLVTVLWISSPYPDSGPDGALHLAAALWLLAHGVVLVRTETLSGVPAPVGVTPLLLALLPVWLLHRAGREATDGGSAEETGEDAPLVAAHTAFSGVVAGYLAVGAVAALYASVGALRPSWTWTAVCLPLVAVVSAGAGVWTAYGRSYGALPGRVRRALGPLSAGVRRVGGTGVLDGDGRAWVRVSVRAAAAGAAVLVGGGALLVGASLVWHEGAARASFLQLTEGWSGRVAVLLLAAALVPNAAVWGAAYGLGPGFVLGVGEVIGPLSTTRPATLLPPFPLLAAVPGPGGGPLRWAVGVVPVAAGVTVGWFVARAAAPGGRGRERERGRDVAWSAGRTAGAVVMAGVMCGVLLGGLAEAAGGALGVAELARFGPVGWQVGAAAVGWTVGVGVPMGVGARAWRSRSRSRLRMRMRLRGKSRPVVPATPVPAQTVPEPAVVVALAAGAGGEREGLWEDPDLKPYEALPSEETLFRPALWEEVPPEEPESRV</sequence>
<keyword evidence="3" id="KW-1185">Reference proteome</keyword>
<dbReference type="RefSeq" id="WP_310765423.1">
    <property type="nucleotide sequence ID" value="NZ_JBHRWR010000048.1"/>
</dbReference>
<keyword evidence="1" id="KW-1133">Transmembrane helix</keyword>
<evidence type="ECO:0000313" key="3">
    <source>
        <dbReference type="Proteomes" id="UP001595701"/>
    </source>
</evidence>